<keyword evidence="2" id="KW-0238">DNA-binding</keyword>
<dbReference type="Pfam" id="PF00196">
    <property type="entry name" value="GerE"/>
    <property type="match status" value="1"/>
</dbReference>
<dbReference type="InterPro" id="IPR016032">
    <property type="entry name" value="Sig_transdc_resp-reg_C-effctor"/>
</dbReference>
<dbReference type="RefSeq" id="WP_135250377.1">
    <property type="nucleotide sequence ID" value="NZ_SMLK01000004.1"/>
</dbReference>
<dbReference type="Gene3D" id="1.10.10.10">
    <property type="entry name" value="Winged helix-like DNA-binding domain superfamily/Winged helix DNA-binding domain"/>
    <property type="match status" value="1"/>
</dbReference>
<dbReference type="InterPro" id="IPR000792">
    <property type="entry name" value="Tscrpt_reg_LuxR_C"/>
</dbReference>
<dbReference type="CDD" id="cd06170">
    <property type="entry name" value="LuxR_C_like"/>
    <property type="match status" value="1"/>
</dbReference>
<dbReference type="AlphaFoldDB" id="A0A4Z0BP43"/>
<proteinExistence type="predicted"/>
<evidence type="ECO:0000259" key="4">
    <source>
        <dbReference type="PROSITE" id="PS50043"/>
    </source>
</evidence>
<evidence type="ECO:0000313" key="5">
    <source>
        <dbReference type="EMBL" id="TFZ00190.1"/>
    </source>
</evidence>
<comment type="caution">
    <text evidence="5">The sequence shown here is derived from an EMBL/GenBank/DDBJ whole genome shotgun (WGS) entry which is preliminary data.</text>
</comment>
<dbReference type="NCBIfam" id="TIGR03020">
    <property type="entry name" value="EpsA"/>
    <property type="match status" value="1"/>
</dbReference>
<reference evidence="5 6" key="1">
    <citation type="submission" date="2019-03" db="EMBL/GenBank/DDBJ databases">
        <title>Ramlibacter sp. 18x22-1, whole genome shotgun sequence.</title>
        <authorList>
            <person name="Zhang X."/>
            <person name="Feng G."/>
            <person name="Zhu H."/>
        </authorList>
    </citation>
    <scope>NUCLEOTIDE SEQUENCE [LARGE SCALE GENOMIC DNA]</scope>
    <source>
        <strain evidence="5 6">18x22-1</strain>
    </source>
</reference>
<dbReference type="OrthoDB" id="135231at2"/>
<dbReference type="GO" id="GO:0006355">
    <property type="term" value="P:regulation of DNA-templated transcription"/>
    <property type="evidence" value="ECO:0007669"/>
    <property type="project" value="InterPro"/>
</dbReference>
<evidence type="ECO:0000256" key="1">
    <source>
        <dbReference type="ARBA" id="ARBA00023015"/>
    </source>
</evidence>
<keyword evidence="3" id="KW-0804">Transcription</keyword>
<protein>
    <submittedName>
        <fullName evidence="5">Helix-turn-helix transcriptional regulator</fullName>
    </submittedName>
</protein>
<accession>A0A4Z0BP43</accession>
<dbReference type="PROSITE" id="PS00622">
    <property type="entry name" value="HTH_LUXR_1"/>
    <property type="match status" value="1"/>
</dbReference>
<dbReference type="EMBL" id="SMLK01000004">
    <property type="protein sequence ID" value="TFZ00190.1"/>
    <property type="molecule type" value="Genomic_DNA"/>
</dbReference>
<dbReference type="Proteomes" id="UP000297839">
    <property type="component" value="Unassembled WGS sequence"/>
</dbReference>
<dbReference type="InterPro" id="IPR017470">
    <property type="entry name" value="Tscrpt_reg_EpsA"/>
</dbReference>
<dbReference type="PROSITE" id="PS50043">
    <property type="entry name" value="HTH_LUXR_2"/>
    <property type="match status" value="1"/>
</dbReference>
<evidence type="ECO:0000256" key="2">
    <source>
        <dbReference type="ARBA" id="ARBA00023125"/>
    </source>
</evidence>
<feature type="domain" description="HTH luxR-type" evidence="4">
    <location>
        <begin position="194"/>
        <end position="259"/>
    </location>
</feature>
<organism evidence="5 6">
    <name type="scientific">Ramlibacter humi</name>
    <dbReference type="NCBI Taxonomy" id="2530451"/>
    <lineage>
        <taxon>Bacteria</taxon>
        <taxon>Pseudomonadati</taxon>
        <taxon>Pseudomonadota</taxon>
        <taxon>Betaproteobacteria</taxon>
        <taxon>Burkholderiales</taxon>
        <taxon>Comamonadaceae</taxon>
        <taxon>Ramlibacter</taxon>
    </lineage>
</organism>
<dbReference type="SUPFAM" id="SSF46894">
    <property type="entry name" value="C-terminal effector domain of the bipartite response regulators"/>
    <property type="match status" value="1"/>
</dbReference>
<keyword evidence="6" id="KW-1185">Reference proteome</keyword>
<gene>
    <name evidence="5" type="ORF">EZ216_13875</name>
</gene>
<dbReference type="PANTHER" id="PTHR44688:SF16">
    <property type="entry name" value="DNA-BINDING TRANSCRIPTIONAL ACTIVATOR DEVR_DOSR"/>
    <property type="match status" value="1"/>
</dbReference>
<evidence type="ECO:0000256" key="3">
    <source>
        <dbReference type="ARBA" id="ARBA00023163"/>
    </source>
</evidence>
<dbReference type="PRINTS" id="PR00038">
    <property type="entry name" value="HTHLUXR"/>
</dbReference>
<dbReference type="PANTHER" id="PTHR44688">
    <property type="entry name" value="DNA-BINDING TRANSCRIPTIONAL ACTIVATOR DEVR_DOSR"/>
    <property type="match status" value="1"/>
</dbReference>
<dbReference type="SMART" id="SM00421">
    <property type="entry name" value="HTH_LUXR"/>
    <property type="match status" value="1"/>
</dbReference>
<dbReference type="GO" id="GO:0003677">
    <property type="term" value="F:DNA binding"/>
    <property type="evidence" value="ECO:0007669"/>
    <property type="project" value="UniProtKB-KW"/>
</dbReference>
<evidence type="ECO:0000313" key="6">
    <source>
        <dbReference type="Proteomes" id="UP000297839"/>
    </source>
</evidence>
<dbReference type="InterPro" id="IPR036388">
    <property type="entry name" value="WH-like_DNA-bd_sf"/>
</dbReference>
<keyword evidence="1" id="KW-0805">Transcription regulation</keyword>
<name>A0A4Z0BP43_9BURK</name>
<sequence length="262" mass="28515">MSTMQAMPDVDPVQFLKIAGLGAQLRTHADLWRWLQGDVQKWLPHDILLVGWGDFRSGDLQYDIISSLPGLRTHLCPASRIAPLVNYFRDCWIAAQSQPCQLDIGGCGQLLGEAGQGWAPAPGTPGMRTALVHGVGDGRLGGERIFAALSADLAPAGGAASLKLIVPFIDSALRRMPPAPMKQPGAERNQVEQLVVRLGQLSERERQIMVWVAMGKTNPEIGCILRISEFTVKNHMKSIFSKLDVTNRAQAVAKLTRMAAYA</sequence>